<organism evidence="1 2">
    <name type="scientific">Amanita muscaria (strain Koide BX008)</name>
    <dbReference type="NCBI Taxonomy" id="946122"/>
    <lineage>
        <taxon>Eukaryota</taxon>
        <taxon>Fungi</taxon>
        <taxon>Dikarya</taxon>
        <taxon>Basidiomycota</taxon>
        <taxon>Agaricomycotina</taxon>
        <taxon>Agaricomycetes</taxon>
        <taxon>Agaricomycetidae</taxon>
        <taxon>Agaricales</taxon>
        <taxon>Pluteineae</taxon>
        <taxon>Amanitaceae</taxon>
        <taxon>Amanita</taxon>
    </lineage>
</organism>
<evidence type="ECO:0008006" key="3">
    <source>
        <dbReference type="Google" id="ProtNLM"/>
    </source>
</evidence>
<reference evidence="1 2" key="1">
    <citation type="submission" date="2014-04" db="EMBL/GenBank/DDBJ databases">
        <title>Evolutionary Origins and Diversification of the Mycorrhizal Mutualists.</title>
        <authorList>
            <consortium name="DOE Joint Genome Institute"/>
            <consortium name="Mycorrhizal Genomics Consortium"/>
            <person name="Kohler A."/>
            <person name="Kuo A."/>
            <person name="Nagy L.G."/>
            <person name="Floudas D."/>
            <person name="Copeland A."/>
            <person name="Barry K.W."/>
            <person name="Cichocki N."/>
            <person name="Veneault-Fourrey C."/>
            <person name="LaButti K."/>
            <person name="Lindquist E.A."/>
            <person name="Lipzen A."/>
            <person name="Lundell T."/>
            <person name="Morin E."/>
            <person name="Murat C."/>
            <person name="Riley R."/>
            <person name="Ohm R."/>
            <person name="Sun H."/>
            <person name="Tunlid A."/>
            <person name="Henrissat B."/>
            <person name="Grigoriev I.V."/>
            <person name="Hibbett D.S."/>
            <person name="Martin F."/>
        </authorList>
    </citation>
    <scope>NUCLEOTIDE SEQUENCE [LARGE SCALE GENOMIC DNA]</scope>
    <source>
        <strain evidence="1 2">Koide BX008</strain>
    </source>
</reference>
<evidence type="ECO:0000313" key="2">
    <source>
        <dbReference type="Proteomes" id="UP000054549"/>
    </source>
</evidence>
<dbReference type="AlphaFoldDB" id="A0A0C2XI94"/>
<dbReference type="Proteomes" id="UP000054549">
    <property type="component" value="Unassembled WGS sequence"/>
</dbReference>
<name>A0A0C2XI94_AMAMK</name>
<sequence length="174" mass="19391">MTLHELDAGGTTEEPPQVLHLQCDADADAPADLVLRSSDSVDFFVSGTLIRRLSAVFKGMFPLPPDHEVKNRMPIVRVEESSEELHCLLSIIHHDLDELDMKDCQLYIKVVQAARKYRMTAIERRLRKQAANSPLTQERSSSSLYHRCSTRLGGASKDSSVKYVLSATGQAGIR</sequence>
<dbReference type="HOGENOM" id="CLU_1539629_0_0_1"/>
<dbReference type="STRING" id="946122.A0A0C2XI94"/>
<evidence type="ECO:0000313" key="1">
    <source>
        <dbReference type="EMBL" id="KIL69191.1"/>
    </source>
</evidence>
<proteinExistence type="predicted"/>
<gene>
    <name evidence="1" type="ORF">M378DRAFT_769675</name>
</gene>
<dbReference type="InParanoid" id="A0A0C2XI94"/>
<keyword evidence="2" id="KW-1185">Reference proteome</keyword>
<dbReference type="EMBL" id="KN818226">
    <property type="protein sequence ID" value="KIL69191.1"/>
    <property type="molecule type" value="Genomic_DNA"/>
</dbReference>
<accession>A0A0C2XI94</accession>
<dbReference type="OrthoDB" id="2665493at2759"/>
<protein>
    <recommendedName>
        <fullName evidence="3">BTB domain-containing protein</fullName>
    </recommendedName>
</protein>